<dbReference type="EMBL" id="VTOW01000001">
    <property type="protein sequence ID" value="NKE70226.1"/>
    <property type="molecule type" value="Genomic_DNA"/>
</dbReference>
<dbReference type="GO" id="GO:0016779">
    <property type="term" value="F:nucleotidyltransferase activity"/>
    <property type="evidence" value="ECO:0007669"/>
    <property type="project" value="TreeGrafter"/>
</dbReference>
<dbReference type="InterPro" id="IPR045886">
    <property type="entry name" value="ThiF/MoeB/HesA"/>
</dbReference>
<proteinExistence type="predicted"/>
<evidence type="ECO:0000259" key="1">
    <source>
        <dbReference type="Pfam" id="PF00899"/>
    </source>
</evidence>
<dbReference type="NCBIfam" id="TIGR03736">
    <property type="entry name" value="PRTRC_ThiF"/>
    <property type="match status" value="1"/>
</dbReference>
<evidence type="ECO:0000313" key="3">
    <source>
        <dbReference type="Proteomes" id="UP000534783"/>
    </source>
</evidence>
<protein>
    <submittedName>
        <fullName evidence="2">PRTRC system ThiF family protein</fullName>
    </submittedName>
</protein>
<reference evidence="2 3" key="1">
    <citation type="journal article" date="2020" name="Nature">
        <title>Bacterial chemolithoautotrophy via manganese oxidation.</title>
        <authorList>
            <person name="Yu H."/>
            <person name="Leadbetter J.R."/>
        </authorList>
    </citation>
    <scope>NUCLEOTIDE SEQUENCE [LARGE SCALE GENOMIC DNA]</scope>
    <source>
        <strain evidence="2 3">Mn-1</strain>
    </source>
</reference>
<dbReference type="Pfam" id="PF00899">
    <property type="entry name" value="ThiF"/>
    <property type="match status" value="1"/>
</dbReference>
<dbReference type="CDD" id="cd01483">
    <property type="entry name" value="E1_enzyme_family"/>
    <property type="match status" value="1"/>
</dbReference>
<dbReference type="SUPFAM" id="SSF69572">
    <property type="entry name" value="Activating enzymes of the ubiquitin-like proteins"/>
    <property type="match status" value="1"/>
</dbReference>
<keyword evidence="3" id="KW-1185">Reference proteome</keyword>
<dbReference type="Gene3D" id="3.40.50.720">
    <property type="entry name" value="NAD(P)-binding Rossmann-like Domain"/>
    <property type="match status" value="1"/>
</dbReference>
<gene>
    <name evidence="2" type="ORF">MNODULE_05640</name>
</gene>
<dbReference type="InterPro" id="IPR022500">
    <property type="entry name" value="PRTRC_ThiF"/>
</dbReference>
<dbReference type="GO" id="GO:0005737">
    <property type="term" value="C:cytoplasm"/>
    <property type="evidence" value="ECO:0007669"/>
    <property type="project" value="TreeGrafter"/>
</dbReference>
<sequence length="320" mass="35214">MINPIWASPITRWFWAAAAGEGRSLSLIASCGSVLRATISTSWSLGSIPDLERPVRHYVGFNNNLRPVEIHLVGCGGTGSALAVRLAQINTALISLGHPGMKVTVYDPDLVSEANIGRQMFYAADIGHPKASVLVTRINQCAGFSWEAAPMRYSPRGGRSPNLVISAVDTGKARVEIAEVIRKGTACSNWLDCGNSRSQGQVVFGTVRGVEQPKIKDVIGRLPTVIDLYPEIRDPAREWDQGPSCSLAEAIEHQDLFINQFVAIEAAEMLWKAFRYGFLEYSAAYVSLTPRSTSVLPIDPKAWERFGYRTLRRRKRRAAD</sequence>
<dbReference type="GO" id="GO:0008641">
    <property type="term" value="F:ubiquitin-like modifier activating enzyme activity"/>
    <property type="evidence" value="ECO:0007669"/>
    <property type="project" value="InterPro"/>
</dbReference>
<organism evidence="2 3">
    <name type="scientific">Candidatus Manganitrophus noduliformans</name>
    <dbReference type="NCBI Taxonomy" id="2606439"/>
    <lineage>
        <taxon>Bacteria</taxon>
        <taxon>Pseudomonadati</taxon>
        <taxon>Nitrospirota</taxon>
        <taxon>Nitrospiria</taxon>
        <taxon>Candidatus Troglogloeales</taxon>
        <taxon>Candidatus Manganitrophaceae</taxon>
        <taxon>Candidatus Manganitrophus</taxon>
    </lineage>
</organism>
<dbReference type="InterPro" id="IPR000594">
    <property type="entry name" value="ThiF_NAD_FAD-bd"/>
</dbReference>
<evidence type="ECO:0000313" key="2">
    <source>
        <dbReference type="EMBL" id="NKE70226.1"/>
    </source>
</evidence>
<dbReference type="PANTHER" id="PTHR10953:SF247">
    <property type="entry name" value="SLL6053 PROTEIN"/>
    <property type="match status" value="1"/>
</dbReference>
<dbReference type="InterPro" id="IPR035985">
    <property type="entry name" value="Ubiquitin-activating_enz"/>
</dbReference>
<feature type="domain" description="THIF-type NAD/FAD binding fold" evidence="1">
    <location>
        <begin position="63"/>
        <end position="203"/>
    </location>
</feature>
<dbReference type="AlphaFoldDB" id="A0A7X6IA10"/>
<dbReference type="GO" id="GO:0004792">
    <property type="term" value="F:thiosulfate-cyanide sulfurtransferase activity"/>
    <property type="evidence" value="ECO:0007669"/>
    <property type="project" value="TreeGrafter"/>
</dbReference>
<dbReference type="Proteomes" id="UP000534783">
    <property type="component" value="Unassembled WGS sequence"/>
</dbReference>
<name>A0A7X6IA10_9BACT</name>
<accession>A0A7X6IA10</accession>
<dbReference type="PANTHER" id="PTHR10953">
    <property type="entry name" value="UBIQUITIN-ACTIVATING ENZYME E1"/>
    <property type="match status" value="1"/>
</dbReference>
<comment type="caution">
    <text evidence="2">The sequence shown here is derived from an EMBL/GenBank/DDBJ whole genome shotgun (WGS) entry which is preliminary data.</text>
</comment>